<dbReference type="AlphaFoldDB" id="A0A9D1M3K4"/>
<dbReference type="GO" id="GO:0003677">
    <property type="term" value="F:DNA binding"/>
    <property type="evidence" value="ECO:0007669"/>
    <property type="project" value="UniProtKB-UniRule"/>
</dbReference>
<feature type="domain" description="Tyr recombinase" evidence="10">
    <location>
        <begin position="123"/>
        <end position="305"/>
    </location>
</feature>
<dbReference type="InterPro" id="IPR013762">
    <property type="entry name" value="Integrase-like_cat_sf"/>
</dbReference>
<keyword evidence="2 9" id="KW-0963">Cytoplasm</keyword>
<dbReference type="InterPro" id="IPR011010">
    <property type="entry name" value="DNA_brk_join_enz"/>
</dbReference>
<evidence type="ECO:0000256" key="4">
    <source>
        <dbReference type="ARBA" id="ARBA00022829"/>
    </source>
</evidence>
<feature type="active site" evidence="9">
    <location>
        <position position="283"/>
    </location>
</feature>
<dbReference type="GO" id="GO:0005737">
    <property type="term" value="C:cytoplasm"/>
    <property type="evidence" value="ECO:0007669"/>
    <property type="project" value="UniProtKB-SubCell"/>
</dbReference>
<comment type="function">
    <text evidence="9">Site-specific tyrosine recombinase, which acts by catalyzing the cutting and rejoining of the recombining DNA molecules. The XerC-XerD complex is essential to convert dimers of the bacterial chromosome into monomers to permit their segregation at cell division. It also contributes to the segregational stability of plasmids.</text>
</comment>
<proteinExistence type="inferred from homology"/>
<feature type="active site" evidence="9">
    <location>
        <position position="189"/>
    </location>
</feature>
<keyword evidence="4 9" id="KW-0159">Chromosome partition</keyword>
<name>A0A9D1M3K4_9PROT</name>
<comment type="caution">
    <text evidence="12">The sequence shown here is derived from an EMBL/GenBank/DDBJ whole genome shotgun (WGS) entry which is preliminary data.</text>
</comment>
<dbReference type="InterPro" id="IPR004107">
    <property type="entry name" value="Integrase_SAM-like_N"/>
</dbReference>
<feature type="domain" description="Core-binding (CB)" evidence="11">
    <location>
        <begin position="11"/>
        <end position="102"/>
    </location>
</feature>
<dbReference type="GO" id="GO:0006313">
    <property type="term" value="P:DNA transposition"/>
    <property type="evidence" value="ECO:0007669"/>
    <property type="project" value="UniProtKB-UniRule"/>
</dbReference>
<accession>A0A9D1M3K4</accession>
<dbReference type="GO" id="GO:0051301">
    <property type="term" value="P:cell division"/>
    <property type="evidence" value="ECO:0007669"/>
    <property type="project" value="UniProtKB-KW"/>
</dbReference>
<dbReference type="Pfam" id="PF00589">
    <property type="entry name" value="Phage_integrase"/>
    <property type="match status" value="1"/>
</dbReference>
<sequence length="315" mass="35790">MKSEIKYNASREIKQLIAQWQSWLLNERRYSPHTLDAYSRDLSGFFDFAAEHLGKVPETADLAKLEVRDFRAYLSQRAARHIDKSSLARELSTLKNFFKWLARYDILRNPALSVIRTPRRAKVLPKALEVNDTFNVIDEAQNLASNSWQGLRDTAIFTLLYGCGLRISEALSLNVGDIGNNDFLRIKGKGNKERIVPLLPVVVENINKYLAECPYQPKQGEPLFLGARGDRLVPRIIQRQMQKIRAYLGLPDNLTPHALRHSFATHLLAEGTDLRSIQELLGHASLTTTQRYTDVQIETLKKEYDKAGLLSSSAS</sequence>
<dbReference type="HAMAP" id="MF_01808">
    <property type="entry name" value="Recomb_XerC_XerD"/>
    <property type="match status" value="1"/>
</dbReference>
<organism evidence="12 13">
    <name type="scientific">Candidatus Scatocola faecipullorum</name>
    <dbReference type="NCBI Taxonomy" id="2840917"/>
    <lineage>
        <taxon>Bacteria</taxon>
        <taxon>Pseudomonadati</taxon>
        <taxon>Pseudomonadota</taxon>
        <taxon>Alphaproteobacteria</taxon>
        <taxon>Rhodospirillales</taxon>
        <taxon>Rhodospirillaceae</taxon>
        <taxon>Rhodospirillaceae incertae sedis</taxon>
        <taxon>Candidatus Scatocola</taxon>
    </lineage>
</organism>
<dbReference type="Pfam" id="PF02899">
    <property type="entry name" value="Phage_int_SAM_1"/>
    <property type="match status" value="1"/>
</dbReference>
<dbReference type="EMBL" id="DVNC01000022">
    <property type="protein sequence ID" value="HIU53039.1"/>
    <property type="molecule type" value="Genomic_DNA"/>
</dbReference>
<comment type="subunit">
    <text evidence="9">Forms a cyclic heterotetrameric complex composed of two molecules of XerC and two molecules of XerD.</text>
</comment>
<keyword evidence="3 9" id="KW-0132">Cell division</keyword>
<reference evidence="12" key="1">
    <citation type="submission" date="2020-10" db="EMBL/GenBank/DDBJ databases">
        <authorList>
            <person name="Gilroy R."/>
        </authorList>
    </citation>
    <scope>NUCLEOTIDE SEQUENCE</scope>
    <source>
        <strain evidence="12">ChiW3-316</strain>
    </source>
</reference>
<dbReference type="InterPro" id="IPR002104">
    <property type="entry name" value="Integrase_catalytic"/>
</dbReference>
<evidence type="ECO:0000256" key="7">
    <source>
        <dbReference type="ARBA" id="ARBA00023172"/>
    </source>
</evidence>
<evidence type="ECO:0000313" key="13">
    <source>
        <dbReference type="Proteomes" id="UP000824107"/>
    </source>
</evidence>
<evidence type="ECO:0000256" key="5">
    <source>
        <dbReference type="ARBA" id="ARBA00022908"/>
    </source>
</evidence>
<keyword evidence="6 9" id="KW-0238">DNA-binding</keyword>
<keyword evidence="8 9" id="KW-0131">Cell cycle</keyword>
<dbReference type="Proteomes" id="UP000824107">
    <property type="component" value="Unassembled WGS sequence"/>
</dbReference>
<evidence type="ECO:0000256" key="8">
    <source>
        <dbReference type="ARBA" id="ARBA00023306"/>
    </source>
</evidence>
<evidence type="ECO:0000256" key="2">
    <source>
        <dbReference type="ARBA" id="ARBA00022490"/>
    </source>
</evidence>
<dbReference type="InterPro" id="IPR044068">
    <property type="entry name" value="CB"/>
</dbReference>
<feature type="active site" evidence="9">
    <location>
        <position position="260"/>
    </location>
</feature>
<dbReference type="Gene3D" id="1.10.150.130">
    <property type="match status" value="1"/>
</dbReference>
<reference evidence="12" key="2">
    <citation type="journal article" date="2021" name="PeerJ">
        <title>Extensive microbial diversity within the chicken gut microbiome revealed by metagenomics and culture.</title>
        <authorList>
            <person name="Gilroy R."/>
            <person name="Ravi A."/>
            <person name="Getino M."/>
            <person name="Pursley I."/>
            <person name="Horton D.L."/>
            <person name="Alikhan N.F."/>
            <person name="Baker D."/>
            <person name="Gharbi K."/>
            <person name="Hall N."/>
            <person name="Watson M."/>
            <person name="Adriaenssens E.M."/>
            <person name="Foster-Nyarko E."/>
            <person name="Jarju S."/>
            <person name="Secka A."/>
            <person name="Antonio M."/>
            <person name="Oren A."/>
            <person name="Chaudhuri R.R."/>
            <person name="La Ragione R."/>
            <person name="Hildebrand F."/>
            <person name="Pallen M.J."/>
        </authorList>
    </citation>
    <scope>NUCLEOTIDE SEQUENCE</scope>
    <source>
        <strain evidence="12">ChiW3-316</strain>
    </source>
</reference>
<comment type="subcellular location">
    <subcellularLocation>
        <location evidence="1 9">Cytoplasm</location>
    </subcellularLocation>
</comment>
<dbReference type="PROSITE" id="PS51900">
    <property type="entry name" value="CB"/>
    <property type="match status" value="1"/>
</dbReference>
<dbReference type="CDD" id="cd00798">
    <property type="entry name" value="INT_XerDC_C"/>
    <property type="match status" value="1"/>
</dbReference>
<keyword evidence="7 9" id="KW-0233">DNA recombination</keyword>
<protein>
    <recommendedName>
        <fullName evidence="9">Tyrosine recombinase XerC</fullName>
    </recommendedName>
</protein>
<dbReference type="GO" id="GO:0009037">
    <property type="term" value="F:tyrosine-based site-specific recombinase activity"/>
    <property type="evidence" value="ECO:0007669"/>
    <property type="project" value="UniProtKB-UniRule"/>
</dbReference>
<evidence type="ECO:0000256" key="1">
    <source>
        <dbReference type="ARBA" id="ARBA00004496"/>
    </source>
</evidence>
<evidence type="ECO:0000256" key="9">
    <source>
        <dbReference type="HAMAP-Rule" id="MF_01808"/>
    </source>
</evidence>
<evidence type="ECO:0000259" key="11">
    <source>
        <dbReference type="PROSITE" id="PS51900"/>
    </source>
</evidence>
<feature type="active site" description="O-(3'-phospho-DNA)-tyrosine intermediate" evidence="9">
    <location>
        <position position="292"/>
    </location>
</feature>
<evidence type="ECO:0000256" key="6">
    <source>
        <dbReference type="ARBA" id="ARBA00023125"/>
    </source>
</evidence>
<dbReference type="InterPro" id="IPR023009">
    <property type="entry name" value="Tyrosine_recombinase_XerC/XerD"/>
</dbReference>
<evidence type="ECO:0000259" key="10">
    <source>
        <dbReference type="PROSITE" id="PS51898"/>
    </source>
</evidence>
<dbReference type="InterPro" id="IPR050090">
    <property type="entry name" value="Tyrosine_recombinase_XerCD"/>
</dbReference>
<gene>
    <name evidence="9" type="primary">xerC</name>
    <name evidence="12" type="ORF">IAD20_03045</name>
</gene>
<dbReference type="PANTHER" id="PTHR30349:SF90">
    <property type="entry name" value="TYROSINE RECOMBINASE XERD"/>
    <property type="match status" value="1"/>
</dbReference>
<dbReference type="SUPFAM" id="SSF56349">
    <property type="entry name" value="DNA breaking-rejoining enzymes"/>
    <property type="match status" value="1"/>
</dbReference>
<dbReference type="InterPro" id="IPR010998">
    <property type="entry name" value="Integrase_recombinase_N"/>
</dbReference>
<feature type="active site" evidence="9">
    <location>
        <position position="166"/>
    </location>
</feature>
<comment type="similarity">
    <text evidence="9">Belongs to the 'phage' integrase family. XerC subfamily.</text>
</comment>
<dbReference type="PANTHER" id="PTHR30349">
    <property type="entry name" value="PHAGE INTEGRASE-RELATED"/>
    <property type="match status" value="1"/>
</dbReference>
<dbReference type="Gene3D" id="1.10.443.10">
    <property type="entry name" value="Intergrase catalytic core"/>
    <property type="match status" value="1"/>
</dbReference>
<evidence type="ECO:0000256" key="3">
    <source>
        <dbReference type="ARBA" id="ARBA00022618"/>
    </source>
</evidence>
<dbReference type="GO" id="GO:0007059">
    <property type="term" value="P:chromosome segregation"/>
    <property type="evidence" value="ECO:0007669"/>
    <property type="project" value="UniProtKB-UniRule"/>
</dbReference>
<feature type="active site" evidence="9">
    <location>
        <position position="257"/>
    </location>
</feature>
<dbReference type="PROSITE" id="PS51898">
    <property type="entry name" value="TYR_RECOMBINASE"/>
    <property type="match status" value="1"/>
</dbReference>
<keyword evidence="5 9" id="KW-0229">DNA integration</keyword>
<evidence type="ECO:0000313" key="12">
    <source>
        <dbReference type="EMBL" id="HIU53039.1"/>
    </source>
</evidence>